<reference evidence="2 3" key="1">
    <citation type="journal article" date="2013" name="Genome Announc.">
        <title>Complete Genome Sequence of a Chinese Strain of 'Candidatus Liberibacter asiaticus'.</title>
        <authorList>
            <person name="Lin H."/>
            <person name="Han C.S."/>
            <person name="Liu B."/>
            <person name="Lou B."/>
            <person name="Bai X."/>
            <person name="Deng C."/>
            <person name="Civerolo E.L."/>
            <person name="Gupta G."/>
        </authorList>
    </citation>
    <scope>NUCLEOTIDE SEQUENCE [LARGE SCALE GENOMIC DNA]</scope>
    <source>
        <strain evidence="3">gxpsy</strain>
    </source>
</reference>
<dbReference type="Proteomes" id="UP000011820">
    <property type="component" value="Chromosome"/>
</dbReference>
<keyword evidence="3" id="KW-1185">Reference proteome</keyword>
<evidence type="ECO:0000256" key="1">
    <source>
        <dbReference type="SAM" id="SignalP"/>
    </source>
</evidence>
<proteinExistence type="predicted"/>
<organism evidence="2 3">
    <name type="scientific">Candidatus Liberibacter asiaticus str. gxpsy</name>
    <dbReference type="NCBI Taxonomy" id="1174529"/>
    <lineage>
        <taxon>Bacteria</taxon>
        <taxon>Pseudomonadati</taxon>
        <taxon>Pseudomonadota</taxon>
        <taxon>Alphaproteobacteria</taxon>
        <taxon>Hyphomicrobiales</taxon>
        <taxon>Rhizobiaceae</taxon>
        <taxon>Liberibacter</taxon>
    </lineage>
</organism>
<protein>
    <recommendedName>
        <fullName evidence="4">Outer membrane protein beta-barrel domain-containing protein</fullName>
    </recommendedName>
</protein>
<evidence type="ECO:0008006" key="4">
    <source>
        <dbReference type="Google" id="ProtNLM"/>
    </source>
</evidence>
<keyword evidence="1" id="KW-0732">Signal</keyword>
<accession>A0ABM5NHB8</accession>
<evidence type="ECO:0000313" key="3">
    <source>
        <dbReference type="Proteomes" id="UP000011820"/>
    </source>
</evidence>
<sequence length="225" mass="24812">MRDIRKIRNYFRNTAKIILSGLFLGFFSSAAMADYGYSPQFQPTIMVSNFAKFKGLYVAADFSKIDHQSPVRLQNLSLNGVSIGLDGQDGTLVYGASLGVEGFHLEPRGGIDGDKVAGTLLFRTGFTFDNNNSSILQNTLIYGFGGARIRNIMSVESADTAKSTIRNIVANGFLDKVIGVGIEKKLASMLSIRGEYRYVACYDQPWDVSKWREKGDFTAGVVLRF</sequence>
<name>A0ABM5NHB8_LIBAS</name>
<feature type="chain" id="PRO_5047079854" description="Outer membrane protein beta-barrel domain-containing protein" evidence="1">
    <location>
        <begin position="34"/>
        <end position="225"/>
    </location>
</feature>
<dbReference type="EMBL" id="CP004005">
    <property type="protein sequence ID" value="AGH17364.1"/>
    <property type="molecule type" value="Genomic_DNA"/>
</dbReference>
<gene>
    <name evidence="2" type="ORF">WSI_04980</name>
</gene>
<evidence type="ECO:0000313" key="2">
    <source>
        <dbReference type="EMBL" id="AGH17364.1"/>
    </source>
</evidence>
<feature type="signal peptide" evidence="1">
    <location>
        <begin position="1"/>
        <end position="33"/>
    </location>
</feature>